<sequence>MRTNQRSRPRRRLRHRLHNVSSQRCPRRFKLNLGEQRSQARDLREQQSVFVFISGVKRPLVIGSVRTDVDAGLNWTFERLTTSAWQHKRDNGDRWEVNDERPHWSRRVTMEAGCGGDGPVKRHVAANEQTDSCCVTPEQPQVKLIQLKLSSNIGGFKTVVRLENNDKKTLRIVTAESRENGDVKTKVRVEEEGTKIRRRYDEDTLKIR</sequence>
<dbReference type="Proteomes" id="UP000438429">
    <property type="component" value="Unassembled WGS sequence"/>
</dbReference>
<reference evidence="1 2" key="1">
    <citation type="submission" date="2019-06" db="EMBL/GenBank/DDBJ databases">
        <title>Draft genomes of female and male turbot (Scophthalmus maximus).</title>
        <authorList>
            <person name="Xu H."/>
            <person name="Xu X.-W."/>
            <person name="Shao C."/>
            <person name="Chen S."/>
        </authorList>
    </citation>
    <scope>NUCLEOTIDE SEQUENCE [LARGE SCALE GENOMIC DNA]</scope>
    <source>
        <strain evidence="1">Ysfricsl-2016a</strain>
        <tissue evidence="1">Blood</tissue>
    </source>
</reference>
<accession>A0A6A4SVZ5</accession>
<gene>
    <name evidence="1" type="ORF">F2P81_009759</name>
</gene>
<protein>
    <submittedName>
        <fullName evidence="1">Uncharacterized protein</fullName>
    </submittedName>
</protein>
<dbReference type="EMBL" id="VEVO01000009">
    <property type="protein sequence ID" value="KAF0036885.1"/>
    <property type="molecule type" value="Genomic_DNA"/>
</dbReference>
<dbReference type="AlphaFoldDB" id="A0A6A4SVZ5"/>
<name>A0A6A4SVZ5_SCOMX</name>
<organism evidence="1 2">
    <name type="scientific">Scophthalmus maximus</name>
    <name type="common">Turbot</name>
    <name type="synonym">Psetta maxima</name>
    <dbReference type="NCBI Taxonomy" id="52904"/>
    <lineage>
        <taxon>Eukaryota</taxon>
        <taxon>Metazoa</taxon>
        <taxon>Chordata</taxon>
        <taxon>Craniata</taxon>
        <taxon>Vertebrata</taxon>
        <taxon>Euteleostomi</taxon>
        <taxon>Actinopterygii</taxon>
        <taxon>Neopterygii</taxon>
        <taxon>Teleostei</taxon>
        <taxon>Neoteleostei</taxon>
        <taxon>Acanthomorphata</taxon>
        <taxon>Carangaria</taxon>
        <taxon>Pleuronectiformes</taxon>
        <taxon>Pleuronectoidei</taxon>
        <taxon>Scophthalmidae</taxon>
        <taxon>Scophthalmus</taxon>
    </lineage>
</organism>
<proteinExistence type="predicted"/>
<comment type="caution">
    <text evidence="1">The sequence shown here is derived from an EMBL/GenBank/DDBJ whole genome shotgun (WGS) entry which is preliminary data.</text>
</comment>
<evidence type="ECO:0000313" key="2">
    <source>
        <dbReference type="Proteomes" id="UP000438429"/>
    </source>
</evidence>
<evidence type="ECO:0000313" key="1">
    <source>
        <dbReference type="EMBL" id="KAF0036885.1"/>
    </source>
</evidence>